<dbReference type="PROSITE" id="PS51918">
    <property type="entry name" value="RADICAL_SAM"/>
    <property type="match status" value="1"/>
</dbReference>
<dbReference type="AlphaFoldDB" id="A0A7I8D0F3"/>
<dbReference type="InterPro" id="IPR032432">
    <property type="entry name" value="Radical_SAM_C"/>
</dbReference>
<keyword evidence="9" id="KW-1185">Reference proteome</keyword>
<dbReference type="Pfam" id="PF04055">
    <property type="entry name" value="Radical_SAM"/>
    <property type="match status" value="1"/>
</dbReference>
<name>A0A7I8D0F3_9FIRM</name>
<dbReference type="GO" id="GO:0002926">
    <property type="term" value="P:tRNA wobble base 5-methoxycarbonylmethyl-2-thiouridinylation"/>
    <property type="evidence" value="ECO:0007669"/>
    <property type="project" value="TreeGrafter"/>
</dbReference>
<dbReference type="InterPro" id="IPR006638">
    <property type="entry name" value="Elp3/MiaA/NifB-like_rSAM"/>
</dbReference>
<dbReference type="SUPFAM" id="SSF102114">
    <property type="entry name" value="Radical SAM enzymes"/>
    <property type="match status" value="1"/>
</dbReference>
<evidence type="ECO:0000256" key="3">
    <source>
        <dbReference type="ARBA" id="ARBA00022691"/>
    </source>
</evidence>
<dbReference type="Pfam" id="PF16199">
    <property type="entry name" value="Radical_SAM_C"/>
    <property type="match status" value="1"/>
</dbReference>
<reference evidence="9" key="1">
    <citation type="submission" date="2020-07" db="EMBL/GenBank/DDBJ databases">
        <title>Complete genome sequencing of Clostridia bacterium strain 12CBH8.</title>
        <authorList>
            <person name="Sakamoto M."/>
            <person name="Murakami T."/>
            <person name="Mori H."/>
        </authorList>
    </citation>
    <scope>NUCLEOTIDE SEQUENCE [LARGE SCALE GENOMIC DNA]</scope>
    <source>
        <strain evidence="9">12CBH8</strain>
    </source>
</reference>
<dbReference type="SMART" id="SM00729">
    <property type="entry name" value="Elp3"/>
    <property type="match status" value="1"/>
</dbReference>
<dbReference type="Gene3D" id="3.80.30.20">
    <property type="entry name" value="tm_1862 like domain"/>
    <property type="match status" value="1"/>
</dbReference>
<dbReference type="GO" id="GO:0003824">
    <property type="term" value="F:catalytic activity"/>
    <property type="evidence" value="ECO:0007669"/>
    <property type="project" value="InterPro"/>
</dbReference>
<evidence type="ECO:0000313" key="9">
    <source>
        <dbReference type="Proteomes" id="UP000593890"/>
    </source>
</evidence>
<accession>A0A7I8D0F3</accession>
<dbReference type="KEGG" id="sman:C12CBH8_08860"/>
<dbReference type="PANTHER" id="PTHR11135">
    <property type="entry name" value="HISTONE ACETYLTRANSFERASE-RELATED"/>
    <property type="match status" value="1"/>
</dbReference>
<evidence type="ECO:0000256" key="5">
    <source>
        <dbReference type="ARBA" id="ARBA00023004"/>
    </source>
</evidence>
<dbReference type="GO" id="GO:0051539">
    <property type="term" value="F:4 iron, 4 sulfur cluster binding"/>
    <property type="evidence" value="ECO:0007669"/>
    <property type="project" value="UniProtKB-KW"/>
</dbReference>
<evidence type="ECO:0000256" key="1">
    <source>
        <dbReference type="ARBA" id="ARBA00001966"/>
    </source>
</evidence>
<dbReference type="SFLD" id="SFLDS00029">
    <property type="entry name" value="Radical_SAM"/>
    <property type="match status" value="1"/>
</dbReference>
<dbReference type="InterPro" id="IPR058240">
    <property type="entry name" value="rSAM_sf"/>
</dbReference>
<keyword evidence="2" id="KW-0004">4Fe-4S</keyword>
<sequence length="331" mass="36977">MNHANVAFFIPHLGCRHRCSFCNQRSISGVQDIITPRQVSDALREAVCRMGDRVREAEIAFFGGSFTALPRRTMIDYLKAAAPFLKEGFGGIRLSTRPDAIDSEVLDILFQYGVTSVELGAQSMDDRVLSLNGRGHTAFQVKQASYLIQERGFSLGLQMMTGLYGSSLETDRDTAHQLMELKPDTVRIYPTIVVEGTYLSNLWREGRYQPQSLWEAVELCAQLMEEFETKGIRVIRVGLHAGGDVENGMLCGPWHPAFGELCENRRFLHRALDVLKDNCVPKGCVTLGVHPSDLSKMIGQKRQNVDKLRQIGYDSKVIGKTDIPKGTVQLL</sequence>
<evidence type="ECO:0000256" key="6">
    <source>
        <dbReference type="ARBA" id="ARBA00023014"/>
    </source>
</evidence>
<dbReference type="Proteomes" id="UP000593890">
    <property type="component" value="Chromosome"/>
</dbReference>
<dbReference type="InterPro" id="IPR039661">
    <property type="entry name" value="ELP3"/>
</dbReference>
<dbReference type="SFLD" id="SFLDG01086">
    <property type="entry name" value="elongater_protein-like"/>
    <property type="match status" value="1"/>
</dbReference>
<dbReference type="RefSeq" id="WP_246441732.1">
    <property type="nucleotide sequence ID" value="NZ_AP023321.1"/>
</dbReference>
<dbReference type="GO" id="GO:0005737">
    <property type="term" value="C:cytoplasm"/>
    <property type="evidence" value="ECO:0007669"/>
    <property type="project" value="TreeGrafter"/>
</dbReference>
<evidence type="ECO:0000256" key="2">
    <source>
        <dbReference type="ARBA" id="ARBA00022485"/>
    </source>
</evidence>
<dbReference type="PANTHER" id="PTHR11135:SF0">
    <property type="entry name" value="ELONGATOR COMPLEX PROTEIN 3"/>
    <property type="match status" value="1"/>
</dbReference>
<dbReference type="GO" id="GO:0046872">
    <property type="term" value="F:metal ion binding"/>
    <property type="evidence" value="ECO:0007669"/>
    <property type="project" value="UniProtKB-KW"/>
</dbReference>
<keyword evidence="4" id="KW-0479">Metal-binding</keyword>
<evidence type="ECO:0000259" key="7">
    <source>
        <dbReference type="PROSITE" id="PS51918"/>
    </source>
</evidence>
<gene>
    <name evidence="8" type="ORF">C12CBH8_08860</name>
</gene>
<keyword evidence="5" id="KW-0408">Iron</keyword>
<feature type="domain" description="Radical SAM core" evidence="7">
    <location>
        <begin position="1"/>
        <end position="233"/>
    </location>
</feature>
<keyword evidence="6" id="KW-0411">Iron-sulfur</keyword>
<dbReference type="CDD" id="cd01335">
    <property type="entry name" value="Radical_SAM"/>
    <property type="match status" value="1"/>
</dbReference>
<proteinExistence type="predicted"/>
<protein>
    <submittedName>
        <fullName evidence="8">Radical SAM protein</fullName>
    </submittedName>
</protein>
<dbReference type="EMBL" id="AP023321">
    <property type="protein sequence ID" value="BCI60247.1"/>
    <property type="molecule type" value="Genomic_DNA"/>
</dbReference>
<keyword evidence="3" id="KW-0949">S-adenosyl-L-methionine</keyword>
<dbReference type="InterPro" id="IPR023404">
    <property type="entry name" value="rSAM_horseshoe"/>
</dbReference>
<comment type="cofactor">
    <cofactor evidence="1">
        <name>[4Fe-4S] cluster</name>
        <dbReference type="ChEBI" id="CHEBI:49883"/>
    </cofactor>
</comment>
<evidence type="ECO:0000256" key="4">
    <source>
        <dbReference type="ARBA" id="ARBA00022723"/>
    </source>
</evidence>
<organism evidence="8 9">
    <name type="scientific">Solibaculum mannosilyticum</name>
    <dbReference type="NCBI Taxonomy" id="2780922"/>
    <lineage>
        <taxon>Bacteria</taxon>
        <taxon>Bacillati</taxon>
        <taxon>Bacillota</taxon>
        <taxon>Clostridia</taxon>
        <taxon>Eubacteriales</taxon>
        <taxon>Oscillospiraceae</taxon>
        <taxon>Solibaculum</taxon>
    </lineage>
</organism>
<evidence type="ECO:0000313" key="8">
    <source>
        <dbReference type="EMBL" id="BCI60247.1"/>
    </source>
</evidence>
<dbReference type="InterPro" id="IPR007197">
    <property type="entry name" value="rSAM"/>
</dbReference>
<dbReference type="SFLD" id="SFLDG01082">
    <property type="entry name" value="B12-binding_domain_containing"/>
    <property type="match status" value="1"/>
</dbReference>